<feature type="compositionally biased region" description="Acidic residues" evidence="5">
    <location>
        <begin position="103"/>
        <end position="117"/>
    </location>
</feature>
<dbReference type="VEuPathDB" id="VectorBase:MDOMA2_014987"/>
<keyword evidence="7" id="KW-1185">Reference proteome</keyword>
<feature type="compositionally biased region" description="Pro residues" evidence="5">
    <location>
        <begin position="37"/>
        <end position="47"/>
    </location>
</feature>
<feature type="compositionally biased region" description="Acidic residues" evidence="5">
    <location>
        <begin position="77"/>
        <end position="94"/>
    </location>
</feature>
<keyword evidence="4" id="KW-0175">Coiled coil</keyword>
<dbReference type="SUPFAM" id="SSF47095">
    <property type="entry name" value="HMG-box"/>
    <property type="match status" value="1"/>
</dbReference>
<dbReference type="eggNOG" id="KOG0381">
    <property type="taxonomic scope" value="Eukaryota"/>
</dbReference>
<dbReference type="GeneID" id="101900731"/>
<dbReference type="PROSITE" id="PS50118">
    <property type="entry name" value="HMG_BOX_2"/>
    <property type="match status" value="1"/>
</dbReference>
<feature type="compositionally biased region" description="Polar residues" evidence="5">
    <location>
        <begin position="1"/>
        <end position="10"/>
    </location>
</feature>
<feature type="compositionally biased region" description="Polar residues" evidence="5">
    <location>
        <begin position="315"/>
        <end position="328"/>
    </location>
</feature>
<evidence type="ECO:0000256" key="1">
    <source>
        <dbReference type="ARBA" id="ARBA00023125"/>
    </source>
</evidence>
<dbReference type="CDD" id="cd21980">
    <property type="entry name" value="HMG-box_HMG20"/>
    <property type="match status" value="1"/>
</dbReference>
<feature type="region of interest" description="Disordered" evidence="5">
    <location>
        <begin position="167"/>
        <end position="208"/>
    </location>
</feature>
<feature type="region of interest" description="Disordered" evidence="5">
    <location>
        <begin position="304"/>
        <end position="393"/>
    </location>
</feature>
<proteinExistence type="predicted"/>
<evidence type="ECO:0000256" key="5">
    <source>
        <dbReference type="SAM" id="MobiDB-lite"/>
    </source>
</evidence>
<keyword evidence="2 3" id="KW-0539">Nucleus</keyword>
<evidence type="ECO:0000313" key="8">
    <source>
        <dbReference type="RefSeq" id="XP_005183673.2"/>
    </source>
</evidence>
<organism evidence="7 8">
    <name type="scientific">Musca domestica</name>
    <name type="common">House fly</name>
    <dbReference type="NCBI Taxonomy" id="7370"/>
    <lineage>
        <taxon>Eukaryota</taxon>
        <taxon>Metazoa</taxon>
        <taxon>Ecdysozoa</taxon>
        <taxon>Arthropoda</taxon>
        <taxon>Hexapoda</taxon>
        <taxon>Insecta</taxon>
        <taxon>Pterygota</taxon>
        <taxon>Neoptera</taxon>
        <taxon>Endopterygota</taxon>
        <taxon>Diptera</taxon>
        <taxon>Brachycera</taxon>
        <taxon>Muscomorpha</taxon>
        <taxon>Muscoidea</taxon>
        <taxon>Muscidae</taxon>
        <taxon>Musca</taxon>
    </lineage>
</organism>
<dbReference type="STRING" id="7370.A0A1I8N0V1"/>
<dbReference type="PANTHER" id="PTHR46040:SF3">
    <property type="entry name" value="HIGH MOBILITY GROUP PROTEIN 2"/>
    <property type="match status" value="1"/>
</dbReference>
<evidence type="ECO:0000259" key="6">
    <source>
        <dbReference type="PROSITE" id="PS50118"/>
    </source>
</evidence>
<dbReference type="InterPro" id="IPR051965">
    <property type="entry name" value="ChromReg_NeuronalGeneExpr"/>
</dbReference>
<feature type="domain" description="HMG box" evidence="6">
    <location>
        <begin position="225"/>
        <end position="293"/>
    </location>
</feature>
<evidence type="ECO:0000313" key="7">
    <source>
        <dbReference type="Proteomes" id="UP001652621"/>
    </source>
</evidence>
<evidence type="ECO:0000256" key="3">
    <source>
        <dbReference type="PROSITE-ProRule" id="PRU00267"/>
    </source>
</evidence>
<keyword evidence="1 3" id="KW-0238">DNA-binding</keyword>
<feature type="compositionally biased region" description="Basic and acidic residues" evidence="5">
    <location>
        <begin position="17"/>
        <end position="31"/>
    </location>
</feature>
<feature type="coiled-coil region" evidence="4">
    <location>
        <begin position="467"/>
        <end position="501"/>
    </location>
</feature>
<feature type="region of interest" description="Disordered" evidence="5">
    <location>
        <begin position="1"/>
        <end position="154"/>
    </location>
</feature>
<dbReference type="Pfam" id="PF00505">
    <property type="entry name" value="HMG_box"/>
    <property type="match status" value="1"/>
</dbReference>
<dbReference type="VEuPathDB" id="VectorBase:MDOA010382"/>
<dbReference type="RefSeq" id="XP_005183673.2">
    <property type="nucleotide sequence ID" value="XM_005183616.4"/>
</dbReference>
<feature type="compositionally biased region" description="Basic and acidic residues" evidence="5">
    <location>
        <begin position="329"/>
        <end position="353"/>
    </location>
</feature>
<feature type="DNA-binding region" description="HMG box" evidence="3">
    <location>
        <begin position="225"/>
        <end position="293"/>
    </location>
</feature>
<dbReference type="OrthoDB" id="3213154at2759"/>
<protein>
    <submittedName>
        <fullName evidence="8">Uncharacterized protein DDB_G0286299</fullName>
    </submittedName>
</protein>
<gene>
    <name evidence="8" type="primary">LOC101900731</name>
</gene>
<feature type="compositionally biased region" description="Basic and acidic residues" evidence="5">
    <location>
        <begin position="134"/>
        <end position="150"/>
    </location>
</feature>
<dbReference type="SMART" id="SM00398">
    <property type="entry name" value="HMG"/>
    <property type="match status" value="1"/>
</dbReference>
<evidence type="ECO:0000256" key="4">
    <source>
        <dbReference type="SAM" id="Coils"/>
    </source>
</evidence>
<sequence length="560" mass="61939">MDGSQETIEQIQAEVEAMQKEAKENAGEKTEIAQPTPTSPQPPPAEPTQPQQQQQEQEEEPSATIPAATPPKHIELDGDDEDEDDDDFDEDEEKDNSQKLVMDLEEEEEEDEAEELEKDVQKVDGANGSNDSIPKGENKKEEQPMEEKTIVPENVAEIPKAAVLPKEDKAVTLSDTEEVPNVPEGNAKPGKVQKRKSVGATATATANDEERYRLKRRKIKAVGAPKMPLTGYVRYMNDRRETVRKDNPTKTSIEVTKVIAEEWQSLSSDVKSEYLKAAEADKQRYLSELHTFLKSRPDILASELAKNKPRKAEVGNTNTAANTKSSGSNKDKIQTPHENAKSSKETAKEKTQTKDSSSATTSSSQNSEKQLDKNRLKRTPTPPFNSNNNFASSSASAATSVTGSSAASTSAAANATSSTLLTHTPGEIPIFTTEFLEHNKICDIELRSLRKSKTDLEQQNFVLEKHVENMKSGVEKMQLENNELEVKNRLLEIYLEKLKKKLAQALSTLPLPTAPSGATVENIDKYMQDLYKMSTSNSHGPATLNKAKDIIRKLDLQIQL</sequence>
<dbReference type="Gene3D" id="1.10.30.10">
    <property type="entry name" value="High mobility group box domain"/>
    <property type="match status" value="1"/>
</dbReference>
<dbReference type="PANTHER" id="PTHR46040">
    <property type="entry name" value="HIGH MOBILITY GROUP PROTEIN 2"/>
    <property type="match status" value="1"/>
</dbReference>
<feature type="compositionally biased region" description="Low complexity" evidence="5">
    <location>
        <begin position="354"/>
        <end position="367"/>
    </location>
</feature>
<dbReference type="Proteomes" id="UP001652621">
    <property type="component" value="Unplaced"/>
</dbReference>
<reference evidence="8" key="1">
    <citation type="submission" date="2025-08" db="UniProtKB">
        <authorList>
            <consortium name="RefSeq"/>
        </authorList>
    </citation>
    <scope>IDENTIFICATION</scope>
    <source>
        <strain evidence="8">Aabys</strain>
        <tissue evidence="8">Whole body</tissue>
    </source>
</reference>
<evidence type="ECO:0000256" key="2">
    <source>
        <dbReference type="ARBA" id="ARBA00023242"/>
    </source>
</evidence>
<dbReference type="InterPro" id="IPR036910">
    <property type="entry name" value="HMG_box_dom_sf"/>
</dbReference>
<dbReference type="InterPro" id="IPR009071">
    <property type="entry name" value="HMG_box_dom"/>
</dbReference>
<name>A0A9J7I202_MUSDO</name>
<accession>A0A9J7I202</accession>